<keyword evidence="2" id="KW-1185">Reference proteome</keyword>
<proteinExistence type="predicted"/>
<evidence type="ECO:0000313" key="1">
    <source>
        <dbReference type="EMBL" id="ELP92683.1"/>
    </source>
</evidence>
<dbReference type="EMBL" id="KB206332">
    <property type="protein sequence ID" value="ELP92683.1"/>
    <property type="molecule type" value="Genomic_DNA"/>
</dbReference>
<gene>
    <name evidence="1" type="ORF">EIN_370350</name>
</gene>
<dbReference type="VEuPathDB" id="AmoebaDB:EIN_370350"/>
<sequence length="389" mass="44579">MTKEILSRDVSGNQYFPSFGSSYSYSQHQNKVLLQKREDLKHELLITQKLWSAFPSADEYISSKRTLEPQIDLERSLEEKSSISCKPPEIRLSTAKVFRYRPFSLILTMSSTWREKKGLSFEQVFQSVTALKCKKEGEEEEFATCSQCGGKNIIEIGSSTGSSYQPTVSDDKTEMYIFDHCKTNCSSSRDHHKKKLQIVITLNDEKVVTVPFSIQAREKKTSKGKIAQALKQEQQQAEQQQNIQPTPPVNVLHTITPTQNFNQFNPIQQPTTSSSERVAVFVFSTCLQQKESVLLIQNYKTYLEKIEGFVNIRVSFLEGLVFVFVYFMDVAHAEECVSMTKMFVNNDARYPNMYKKKLADDNLAILLTTFHNWNDVTQAPPTFFPQAPF</sequence>
<dbReference type="KEGG" id="eiv:EIN_370350"/>
<reference evidence="1 2" key="1">
    <citation type="submission" date="2012-10" db="EMBL/GenBank/DDBJ databases">
        <authorList>
            <person name="Zafar N."/>
            <person name="Inman J."/>
            <person name="Hall N."/>
            <person name="Lorenzi H."/>
            <person name="Caler E."/>
        </authorList>
    </citation>
    <scope>NUCLEOTIDE SEQUENCE [LARGE SCALE GENOMIC DNA]</scope>
    <source>
        <strain evidence="1 2">IP1</strain>
    </source>
</reference>
<protein>
    <submittedName>
        <fullName evidence="1">Uncharacterized protein</fullName>
    </submittedName>
</protein>
<organism evidence="1 2">
    <name type="scientific">Entamoeba invadens IP1</name>
    <dbReference type="NCBI Taxonomy" id="370355"/>
    <lineage>
        <taxon>Eukaryota</taxon>
        <taxon>Amoebozoa</taxon>
        <taxon>Evosea</taxon>
        <taxon>Archamoebae</taxon>
        <taxon>Mastigamoebida</taxon>
        <taxon>Entamoebidae</taxon>
        <taxon>Entamoeba</taxon>
    </lineage>
</organism>
<dbReference type="OMA" id="YFMDVAH"/>
<name>A0A0A1UC33_ENTIV</name>
<dbReference type="Proteomes" id="UP000014680">
    <property type="component" value="Unassembled WGS sequence"/>
</dbReference>
<dbReference type="RefSeq" id="XP_004259454.1">
    <property type="nucleotide sequence ID" value="XM_004259406.1"/>
</dbReference>
<dbReference type="AlphaFoldDB" id="A0A0A1UC33"/>
<dbReference type="GeneID" id="14891784"/>
<accession>A0A0A1UC33</accession>
<evidence type="ECO:0000313" key="2">
    <source>
        <dbReference type="Proteomes" id="UP000014680"/>
    </source>
</evidence>
<dbReference type="OrthoDB" id="28167at2759"/>